<sequence>MDLASSLWRGMCPSSSSSAMAAHMRCARLQYFGVVCFWRTSTKCWRALYGQRLYASSSSSPRPIEKILIANRGEIACRVIRSARKLGIRSVAVFSDADRKAMHVTMVSVWLLQMNLAPHSRALYRHPCSLPCKTFTRKKMLDVMALSDAADEAYHIGPAASQESYLRQERILSVAKRSGAQAIHPGYGFLSENTEFAERCAAEGIIFVGPPASAIRDMGIKSTSKAIMSAAKVPIIEGYHGEDQAQERLKEESRRIGFPVMLKAVRGGGGKGMRIAMSEDEFDSQLESAKREAMKSFGDDAMLVEKFVADPRHVEVQVFGDHHGNYVYLFERDCSVQRRHQKVIEEAPAPGVTEETRRLLGEAAVRAAQAVNYVGAGTVEFIMDSEQRFYFMEMNTRLQVEHPITEMITGTDLVEWQIKVAQGEPLPLRQEQLQVRGHAFEARIYAEDPDNNFMPGAGSLAFLRTPTPSEQVRIDTGVREGDEVSVHYDPMIAKLAVWGPDRSTALRRLHQSLSQYTLVGLPNNVSFLMRLAAHPAFFQGNVHTGFIPAHHDELFQRPSASQPLVCAAVLSLLAHERAETLGTQSRESFPWLDFVVPFRVNNSCKRNFVLKCRDKSHQVLVTFLGRGSYLMRCGEETFSVLGRASVERGVAHVECEVQGADLKIRTVLHEGTLHVFSVDGVEQLSVPKPAYLENAAGSGGAGPSGAVAPMPGVVEKLCVNEGDSVREGDPLVVMIAMKMEYVIKAATAGVVERLLYKAGDNVAKNAELVKIKAAVAES</sequence>
<evidence type="ECO:0000256" key="5">
    <source>
        <dbReference type="ARBA" id="ARBA00022840"/>
    </source>
</evidence>
<name>A0AAQ4EI43_AMBAM</name>
<dbReference type="Gene3D" id="3.30.700.40">
    <property type="match status" value="1"/>
</dbReference>
<dbReference type="EMBL" id="JARKHS020015409">
    <property type="protein sequence ID" value="KAK8774427.1"/>
    <property type="molecule type" value="Genomic_DNA"/>
</dbReference>
<evidence type="ECO:0000313" key="15">
    <source>
        <dbReference type="Proteomes" id="UP001321473"/>
    </source>
</evidence>
<dbReference type="FunFam" id="2.40.50.100:FF:000003">
    <property type="entry name" value="Acetyl-CoA carboxylase biotin carboxyl carrier protein"/>
    <property type="match status" value="1"/>
</dbReference>
<dbReference type="InterPro" id="IPR016185">
    <property type="entry name" value="PreATP-grasp_dom_sf"/>
</dbReference>
<evidence type="ECO:0000256" key="10">
    <source>
        <dbReference type="PROSITE-ProRule" id="PRU00409"/>
    </source>
</evidence>
<keyword evidence="8" id="KW-0092">Biotin</keyword>
<dbReference type="PANTHER" id="PTHR18866">
    <property type="entry name" value="CARBOXYLASE:PYRUVATE/ACETYL-COA/PROPIONYL-COA CARBOXYLASE"/>
    <property type="match status" value="1"/>
</dbReference>
<dbReference type="Gene3D" id="3.30.470.20">
    <property type="entry name" value="ATP-grasp fold, B domain"/>
    <property type="match status" value="1"/>
</dbReference>
<dbReference type="InterPro" id="IPR013815">
    <property type="entry name" value="ATP_grasp_subdomain_1"/>
</dbReference>
<dbReference type="GO" id="GO:0046872">
    <property type="term" value="F:metal ion binding"/>
    <property type="evidence" value="ECO:0007669"/>
    <property type="project" value="InterPro"/>
</dbReference>
<evidence type="ECO:0000256" key="9">
    <source>
        <dbReference type="ARBA" id="ARBA00056148"/>
    </source>
</evidence>
<dbReference type="AlphaFoldDB" id="A0AAQ4EI43"/>
<dbReference type="InterPro" id="IPR005479">
    <property type="entry name" value="CPAse_ATP-bd"/>
</dbReference>
<keyword evidence="7" id="KW-0496">Mitochondrion</keyword>
<dbReference type="Gene3D" id="2.40.50.100">
    <property type="match status" value="1"/>
</dbReference>
<dbReference type="GO" id="GO:0005759">
    <property type="term" value="C:mitochondrial matrix"/>
    <property type="evidence" value="ECO:0007669"/>
    <property type="project" value="UniProtKB-SubCell"/>
</dbReference>
<evidence type="ECO:0000256" key="3">
    <source>
        <dbReference type="ARBA" id="ARBA00022598"/>
    </source>
</evidence>
<dbReference type="SMART" id="SM00878">
    <property type="entry name" value="Biotin_carb_C"/>
    <property type="match status" value="1"/>
</dbReference>
<dbReference type="Gene3D" id="3.30.1490.20">
    <property type="entry name" value="ATP-grasp fold, A domain"/>
    <property type="match status" value="1"/>
</dbReference>
<feature type="domain" description="Biotin carboxylation" evidence="13">
    <location>
        <begin position="63"/>
        <end position="552"/>
    </location>
</feature>
<evidence type="ECO:0000259" key="11">
    <source>
        <dbReference type="PROSITE" id="PS50968"/>
    </source>
</evidence>
<accession>A0AAQ4EI43</accession>
<dbReference type="PANTHER" id="PTHR18866:SF33">
    <property type="entry name" value="METHYLCROTONOYL-COA CARBOXYLASE SUBUNIT ALPHA, MITOCHONDRIAL-RELATED"/>
    <property type="match status" value="1"/>
</dbReference>
<comment type="caution">
    <text evidence="14">The sequence shown here is derived from an EMBL/GenBank/DDBJ whole genome shotgun (WGS) entry which is preliminary data.</text>
</comment>
<dbReference type="FunFam" id="3.30.1490.20:FF:000003">
    <property type="entry name" value="acetyl-CoA carboxylase isoform X1"/>
    <property type="match status" value="1"/>
</dbReference>
<evidence type="ECO:0000259" key="13">
    <source>
        <dbReference type="PROSITE" id="PS50979"/>
    </source>
</evidence>
<organism evidence="14 15">
    <name type="scientific">Amblyomma americanum</name>
    <name type="common">Lone star tick</name>
    <dbReference type="NCBI Taxonomy" id="6943"/>
    <lineage>
        <taxon>Eukaryota</taxon>
        <taxon>Metazoa</taxon>
        <taxon>Ecdysozoa</taxon>
        <taxon>Arthropoda</taxon>
        <taxon>Chelicerata</taxon>
        <taxon>Arachnida</taxon>
        <taxon>Acari</taxon>
        <taxon>Parasitiformes</taxon>
        <taxon>Ixodida</taxon>
        <taxon>Ixodoidea</taxon>
        <taxon>Ixodidae</taxon>
        <taxon>Amblyomminae</taxon>
        <taxon>Amblyomma</taxon>
    </lineage>
</organism>
<dbReference type="InterPro" id="IPR005481">
    <property type="entry name" value="BC-like_N"/>
</dbReference>
<dbReference type="Pfam" id="PF00289">
    <property type="entry name" value="Biotin_carb_N"/>
    <property type="match status" value="2"/>
</dbReference>
<dbReference type="PROSITE" id="PS50968">
    <property type="entry name" value="BIOTINYL_LIPOYL"/>
    <property type="match status" value="1"/>
</dbReference>
<keyword evidence="6" id="KW-0809">Transit peptide</keyword>
<dbReference type="InterPro" id="IPR011054">
    <property type="entry name" value="Rudment_hybrid_motif"/>
</dbReference>
<dbReference type="InterPro" id="IPR000089">
    <property type="entry name" value="Biotin_lipoyl"/>
</dbReference>
<feature type="domain" description="ATP-grasp" evidence="12">
    <location>
        <begin position="225"/>
        <end position="422"/>
    </location>
</feature>
<evidence type="ECO:0000256" key="4">
    <source>
        <dbReference type="ARBA" id="ARBA00022741"/>
    </source>
</evidence>
<evidence type="ECO:0000256" key="8">
    <source>
        <dbReference type="ARBA" id="ARBA00023267"/>
    </source>
</evidence>
<evidence type="ECO:0000313" key="14">
    <source>
        <dbReference type="EMBL" id="KAK8774427.1"/>
    </source>
</evidence>
<evidence type="ECO:0000256" key="7">
    <source>
        <dbReference type="ARBA" id="ARBA00023128"/>
    </source>
</evidence>
<evidence type="ECO:0000259" key="12">
    <source>
        <dbReference type="PROSITE" id="PS50975"/>
    </source>
</evidence>
<dbReference type="Proteomes" id="UP001321473">
    <property type="component" value="Unassembled WGS sequence"/>
</dbReference>
<evidence type="ECO:0000256" key="1">
    <source>
        <dbReference type="ARBA" id="ARBA00001953"/>
    </source>
</evidence>
<dbReference type="PROSITE" id="PS50975">
    <property type="entry name" value="ATP_GRASP"/>
    <property type="match status" value="1"/>
</dbReference>
<dbReference type="Pfam" id="PF02786">
    <property type="entry name" value="CPSase_L_D2"/>
    <property type="match status" value="1"/>
</dbReference>
<dbReference type="FunFam" id="3.30.470.20:FF:000028">
    <property type="entry name" value="Methylcrotonoyl-CoA carboxylase subunit alpha, mitochondrial"/>
    <property type="match status" value="1"/>
</dbReference>
<dbReference type="PROSITE" id="PS00188">
    <property type="entry name" value="BIOTIN"/>
    <property type="match status" value="1"/>
</dbReference>
<comment type="subcellular location">
    <subcellularLocation>
        <location evidence="2">Mitochondrion matrix</location>
    </subcellularLocation>
</comment>
<evidence type="ECO:0000256" key="6">
    <source>
        <dbReference type="ARBA" id="ARBA00022946"/>
    </source>
</evidence>
<dbReference type="InterPro" id="IPR011761">
    <property type="entry name" value="ATP-grasp"/>
</dbReference>
<dbReference type="CDD" id="cd06850">
    <property type="entry name" value="biotinyl_domain"/>
    <property type="match status" value="1"/>
</dbReference>
<gene>
    <name evidence="14" type="ORF">V5799_011037</name>
</gene>
<protein>
    <submittedName>
        <fullName evidence="14">Uncharacterized protein</fullName>
    </submittedName>
</protein>
<dbReference type="InterPro" id="IPR050856">
    <property type="entry name" value="Biotin_carboxylase_complex"/>
</dbReference>
<comment type="cofactor">
    <cofactor evidence="1">
        <name>biotin</name>
        <dbReference type="ChEBI" id="CHEBI:57586"/>
    </cofactor>
</comment>
<keyword evidence="5 10" id="KW-0067">ATP-binding</keyword>
<dbReference type="InterPro" id="IPR011053">
    <property type="entry name" value="Single_hybrid_motif"/>
</dbReference>
<reference evidence="14 15" key="1">
    <citation type="journal article" date="2023" name="Arcadia Sci">
        <title>De novo assembly of a long-read Amblyomma americanum tick genome.</title>
        <authorList>
            <person name="Chou S."/>
            <person name="Poskanzer K.E."/>
            <person name="Rollins M."/>
            <person name="Thuy-Boun P.S."/>
        </authorList>
    </citation>
    <scope>NUCLEOTIDE SEQUENCE [LARGE SCALE GENOMIC DNA]</scope>
    <source>
        <strain evidence="14">F_SG_1</strain>
        <tissue evidence="14">Salivary glands</tissue>
    </source>
</reference>
<dbReference type="GO" id="GO:0005524">
    <property type="term" value="F:ATP binding"/>
    <property type="evidence" value="ECO:0007669"/>
    <property type="project" value="UniProtKB-UniRule"/>
</dbReference>
<feature type="domain" description="Lipoyl-binding" evidence="11">
    <location>
        <begin position="695"/>
        <end position="772"/>
    </location>
</feature>
<comment type="function">
    <text evidence="9">This is one of the 2 subunits of the biotin-dependent propionyl-CoA carboxylase (PCC), a mitochondrial enzyme involved in the catabolism of odd chain fatty acids, branched-chain amino acids isoleucine, threonine, methionine, and valine and other metabolites. Propionyl-CoA carboxylase catalyzes the carboxylation of propionyl-CoA/propanoyl-CoA to D-methylmalonyl-CoA/(S)-methylmalonyl-CoA. Within the holoenzyme, the alpha subunit catalyzes the ATP-dependent carboxylation of the biotin carried by the biotin carboxyl carrier (BCC) domain, while the beta subunit then transfers the carboxyl group from carboxylated biotin to propionyl-CoA. Propionyl-CoA carboxylase also significantly acts on butyryl-CoA/butanoyl-CoA, which is converted to ethylmalonyl-CoA/(2S)-ethylmalonyl-CoA. Other alternative minor substrates include (2E)-butenoyl-CoA/crotonoyl-CoA.</text>
</comment>
<keyword evidence="15" id="KW-1185">Reference proteome</keyword>
<dbReference type="GO" id="GO:0004485">
    <property type="term" value="F:methylcrotonoyl-CoA carboxylase activity"/>
    <property type="evidence" value="ECO:0007669"/>
    <property type="project" value="TreeGrafter"/>
</dbReference>
<dbReference type="Pfam" id="PF00364">
    <property type="entry name" value="Biotin_lipoyl"/>
    <property type="match status" value="1"/>
</dbReference>
<dbReference type="PROSITE" id="PS00867">
    <property type="entry name" value="CPSASE_2"/>
    <property type="match status" value="1"/>
</dbReference>
<dbReference type="SUPFAM" id="SSF51246">
    <property type="entry name" value="Rudiment single hybrid motif"/>
    <property type="match status" value="1"/>
</dbReference>
<dbReference type="InterPro" id="IPR001882">
    <property type="entry name" value="Biotin_BS"/>
</dbReference>
<dbReference type="SUPFAM" id="SSF51230">
    <property type="entry name" value="Single hybrid motif"/>
    <property type="match status" value="1"/>
</dbReference>
<dbReference type="Pfam" id="PF02785">
    <property type="entry name" value="Biotin_carb_C"/>
    <property type="match status" value="1"/>
</dbReference>
<dbReference type="SUPFAM" id="SSF52440">
    <property type="entry name" value="PreATP-grasp domain"/>
    <property type="match status" value="2"/>
</dbReference>
<keyword evidence="3" id="KW-0436">Ligase</keyword>
<keyword evidence="4 10" id="KW-0547">Nucleotide-binding</keyword>
<evidence type="ECO:0000256" key="2">
    <source>
        <dbReference type="ARBA" id="ARBA00004305"/>
    </source>
</evidence>
<dbReference type="InterPro" id="IPR011764">
    <property type="entry name" value="Biotin_carboxylation_dom"/>
</dbReference>
<dbReference type="Gene3D" id="3.40.50.20">
    <property type="match status" value="1"/>
</dbReference>
<dbReference type="SUPFAM" id="SSF56059">
    <property type="entry name" value="Glutathione synthetase ATP-binding domain-like"/>
    <property type="match status" value="1"/>
</dbReference>
<proteinExistence type="predicted"/>
<dbReference type="PROSITE" id="PS50979">
    <property type="entry name" value="BC"/>
    <property type="match status" value="1"/>
</dbReference>
<dbReference type="InterPro" id="IPR005482">
    <property type="entry name" value="Biotin_COase_C"/>
</dbReference>